<accession>A0A0E1VYZ8</accession>
<feature type="region of interest" description="Disordered" evidence="1">
    <location>
        <begin position="1"/>
        <end position="42"/>
    </location>
</feature>
<dbReference type="Proteomes" id="UP000001812">
    <property type="component" value="Chromosome II"/>
</dbReference>
<protein>
    <submittedName>
        <fullName evidence="2">Uncharacterized protein</fullName>
    </submittedName>
</protein>
<dbReference type="HOGENOM" id="CLU_3248422_0_0_4"/>
<reference evidence="2" key="1">
    <citation type="submission" date="2009-05" db="EMBL/GenBank/DDBJ databases">
        <authorList>
            <person name="Harkins D.M."/>
            <person name="DeShazer D."/>
            <person name="Woods D.E."/>
            <person name="Brinkac L.M."/>
            <person name="Brown K.A."/>
            <person name="Hung G.C."/>
            <person name="Tuanyok A."/>
            <person name="Zhang B."/>
            <person name="Nierman W.C."/>
        </authorList>
    </citation>
    <scope>NUCLEOTIDE SEQUENCE [LARGE SCALE GENOMIC DNA]</scope>
    <source>
        <strain evidence="2">1710a</strain>
    </source>
</reference>
<evidence type="ECO:0000313" key="2">
    <source>
        <dbReference type="EMBL" id="EET05374.1"/>
    </source>
</evidence>
<organism evidence="2">
    <name type="scientific">Burkholderia pseudomallei 1710a</name>
    <dbReference type="NCBI Taxonomy" id="320371"/>
    <lineage>
        <taxon>Bacteria</taxon>
        <taxon>Pseudomonadati</taxon>
        <taxon>Pseudomonadota</taxon>
        <taxon>Betaproteobacteria</taxon>
        <taxon>Burkholderiales</taxon>
        <taxon>Burkholderiaceae</taxon>
        <taxon>Burkholderia</taxon>
        <taxon>pseudomallei group</taxon>
    </lineage>
</organism>
<sequence>MPDHRDACSPKHSTAEAPPPEYPIIGMLDRRGAPSPEYSVVE</sequence>
<gene>
    <name evidence="2" type="ORF">BURPS1710A_A2380</name>
</gene>
<dbReference type="AlphaFoldDB" id="A0A0E1VYZ8"/>
<evidence type="ECO:0000256" key="1">
    <source>
        <dbReference type="SAM" id="MobiDB-lite"/>
    </source>
</evidence>
<dbReference type="EMBL" id="CM000833">
    <property type="protein sequence ID" value="EET05374.1"/>
    <property type="molecule type" value="Genomic_DNA"/>
</dbReference>
<proteinExistence type="predicted"/>
<name>A0A0E1VYZ8_BURPE</name>